<accession>A0A8H5EXA8</accession>
<dbReference type="EMBL" id="JAACJK010000220">
    <property type="protein sequence ID" value="KAF5315717.1"/>
    <property type="molecule type" value="Genomic_DNA"/>
</dbReference>
<keyword evidence="1 4" id="KW-0808">Transferase</keyword>
<dbReference type="InterPro" id="IPR027417">
    <property type="entry name" value="P-loop_NTPase"/>
</dbReference>
<dbReference type="PRINTS" id="PR00094">
    <property type="entry name" value="ADENYLTKNASE"/>
</dbReference>
<dbReference type="OrthoDB" id="439792at2759"/>
<keyword evidence="2" id="KW-0547">Nucleotide-binding</keyword>
<protein>
    <recommendedName>
        <fullName evidence="6">Adenylate kinase active site lid domain-containing protein</fullName>
    </recommendedName>
</protein>
<dbReference type="SUPFAM" id="SSF52540">
    <property type="entry name" value="P-loop containing nucleoside triphosphate hydrolases"/>
    <property type="match status" value="1"/>
</dbReference>
<dbReference type="NCBIfam" id="TIGR01351">
    <property type="entry name" value="adk"/>
    <property type="match status" value="1"/>
</dbReference>
<dbReference type="Pfam" id="PF05191">
    <property type="entry name" value="ADK_lid"/>
    <property type="match status" value="1"/>
</dbReference>
<dbReference type="Gene3D" id="3.40.50.300">
    <property type="entry name" value="P-loop containing nucleotide triphosphate hydrolases"/>
    <property type="match status" value="1"/>
</dbReference>
<feature type="compositionally biased region" description="Polar residues" evidence="5">
    <location>
        <begin position="28"/>
        <end position="47"/>
    </location>
</feature>
<evidence type="ECO:0000256" key="5">
    <source>
        <dbReference type="SAM" id="MobiDB-lite"/>
    </source>
</evidence>
<dbReference type="InterPro" id="IPR006259">
    <property type="entry name" value="Adenyl_kin_sub"/>
</dbReference>
<feature type="domain" description="Adenylate kinase active site lid" evidence="6">
    <location>
        <begin position="200"/>
        <end position="235"/>
    </location>
</feature>
<keyword evidence="3 4" id="KW-0418">Kinase</keyword>
<organism evidence="7 8">
    <name type="scientific">Ephemerocybe angulata</name>
    <dbReference type="NCBI Taxonomy" id="980116"/>
    <lineage>
        <taxon>Eukaryota</taxon>
        <taxon>Fungi</taxon>
        <taxon>Dikarya</taxon>
        <taxon>Basidiomycota</taxon>
        <taxon>Agaricomycotina</taxon>
        <taxon>Agaricomycetes</taxon>
        <taxon>Agaricomycetidae</taxon>
        <taxon>Agaricales</taxon>
        <taxon>Agaricineae</taxon>
        <taxon>Psathyrellaceae</taxon>
        <taxon>Ephemerocybe</taxon>
    </lineage>
</organism>
<feature type="region of interest" description="Disordered" evidence="5">
    <location>
        <begin position="20"/>
        <end position="47"/>
    </location>
</feature>
<evidence type="ECO:0000256" key="1">
    <source>
        <dbReference type="ARBA" id="ARBA00022679"/>
    </source>
</evidence>
<dbReference type="FunFam" id="3.40.50.300:FF:000106">
    <property type="entry name" value="Adenylate kinase mitochondrial"/>
    <property type="match status" value="1"/>
</dbReference>
<dbReference type="CDD" id="cd01428">
    <property type="entry name" value="ADK"/>
    <property type="match status" value="1"/>
</dbReference>
<dbReference type="HAMAP" id="MF_00235">
    <property type="entry name" value="Adenylate_kinase_Adk"/>
    <property type="match status" value="1"/>
</dbReference>
<evidence type="ECO:0000256" key="4">
    <source>
        <dbReference type="RuleBase" id="RU003330"/>
    </source>
</evidence>
<evidence type="ECO:0000313" key="8">
    <source>
        <dbReference type="Proteomes" id="UP000541558"/>
    </source>
</evidence>
<dbReference type="PROSITE" id="PS00113">
    <property type="entry name" value="ADENYLATE_KINASE"/>
    <property type="match status" value="1"/>
</dbReference>
<dbReference type="GO" id="GO:0005524">
    <property type="term" value="F:ATP binding"/>
    <property type="evidence" value="ECO:0007669"/>
    <property type="project" value="InterPro"/>
</dbReference>
<dbReference type="InterPro" id="IPR007862">
    <property type="entry name" value="Adenylate_kinase_lid-dom"/>
</dbReference>
<dbReference type="GO" id="GO:0004017">
    <property type="term" value="F:AMP kinase activity"/>
    <property type="evidence" value="ECO:0007669"/>
    <property type="project" value="InterPro"/>
</dbReference>
<comment type="caution">
    <text evidence="7">The sequence shown here is derived from an EMBL/GenBank/DDBJ whole genome shotgun (WGS) entry which is preliminary data.</text>
</comment>
<dbReference type="InterPro" id="IPR033690">
    <property type="entry name" value="Adenylat_kinase_CS"/>
</dbReference>
<name>A0A8H5EXA8_9AGAR</name>
<dbReference type="AlphaFoldDB" id="A0A8H5EXA8"/>
<keyword evidence="8" id="KW-1185">Reference proteome</keyword>
<dbReference type="InterPro" id="IPR000850">
    <property type="entry name" value="Adenylat/UMP-CMP_kin"/>
</dbReference>
<sequence>MKLSGSIPARVQALRVARPPRAVASPTLARQAQLPSTSSSVPQRAFSSSPVPRRAVASTLSGFSNVYDDRDERVVRMLMFGKPGAGKGTLSARLTKKYDILSISTGDLLRQHINEGTAIGKQAEAIIARGELVPDEVMLKVVTSKLDSLQNKHWILDGFPRTLNQGLLLDAHLKKQNTPLTLVVNLNVPDEVILSRITDRWIHTPSGRVYNTSYNPPRIAGIDDVTGDALTKRPDDNPEIFGRRLEAFYKSTSPLLNHYTTQATTPITSPINNPHQHPHQVLLHRPAKLSLRSITGRTSDEIWPELDYIIMSMFPSLRKRSDDTLTTQNQPLGTVSAEVLANPLSFK</sequence>
<reference evidence="7 8" key="1">
    <citation type="journal article" date="2020" name="ISME J.">
        <title>Uncovering the hidden diversity of litter-decomposition mechanisms in mushroom-forming fungi.</title>
        <authorList>
            <person name="Floudas D."/>
            <person name="Bentzer J."/>
            <person name="Ahren D."/>
            <person name="Johansson T."/>
            <person name="Persson P."/>
            <person name="Tunlid A."/>
        </authorList>
    </citation>
    <scope>NUCLEOTIDE SEQUENCE [LARGE SCALE GENOMIC DNA]</scope>
    <source>
        <strain evidence="7 8">CBS 175.51</strain>
    </source>
</reference>
<proteinExistence type="inferred from homology"/>
<evidence type="ECO:0000256" key="3">
    <source>
        <dbReference type="ARBA" id="ARBA00022777"/>
    </source>
</evidence>
<comment type="similarity">
    <text evidence="4">Belongs to the adenylate kinase family.</text>
</comment>
<evidence type="ECO:0000313" key="7">
    <source>
        <dbReference type="EMBL" id="KAF5315717.1"/>
    </source>
</evidence>
<evidence type="ECO:0000256" key="2">
    <source>
        <dbReference type="ARBA" id="ARBA00022741"/>
    </source>
</evidence>
<evidence type="ECO:0000259" key="6">
    <source>
        <dbReference type="Pfam" id="PF05191"/>
    </source>
</evidence>
<dbReference type="PANTHER" id="PTHR23359">
    <property type="entry name" value="NUCLEOTIDE KINASE"/>
    <property type="match status" value="1"/>
</dbReference>
<gene>
    <name evidence="7" type="ORF">D9611_004742</name>
</gene>
<dbReference type="Pfam" id="PF00406">
    <property type="entry name" value="ADK"/>
    <property type="match status" value="1"/>
</dbReference>
<dbReference type="Proteomes" id="UP000541558">
    <property type="component" value="Unassembled WGS sequence"/>
</dbReference>